<reference evidence="3 4" key="1">
    <citation type="submission" date="2018-06" db="EMBL/GenBank/DDBJ databases">
        <title>Comparative genomics of Brasilonema spp. strains.</title>
        <authorList>
            <person name="Alvarenga D.O."/>
            <person name="Fiore M.F."/>
            <person name="Varani A.M."/>
        </authorList>
    </citation>
    <scope>NUCLEOTIDE SEQUENCE [LARGE SCALE GENOMIC DNA]</scope>
    <source>
        <strain evidence="3 4">CENA114</strain>
        <plasmid evidence="4">pboct2</plasmid>
    </source>
</reference>
<feature type="compositionally biased region" description="Low complexity" evidence="1">
    <location>
        <begin position="408"/>
        <end position="420"/>
    </location>
</feature>
<evidence type="ECO:0000313" key="3">
    <source>
        <dbReference type="EMBL" id="QDL12827.1"/>
    </source>
</evidence>
<gene>
    <name evidence="3" type="ORF">DP114_34415</name>
</gene>
<dbReference type="RefSeq" id="WP_169264850.1">
    <property type="nucleotide sequence ID" value="NZ_CAWOXK010000003.1"/>
</dbReference>
<sequence length="627" mass="70722">MIPVIYKKPNFLDTLKYVLEKDDAAIVDTNMMGTSPHQFNEQFLSTKYTNKAVKRQCAHLIIAIAHRRDYHEHLSDSQYSYVAREYLKDMGYLPAYESPHATSQFVAVRHHDRDHEHLHIIASRIRLDGSLVNDSYDYFNSQVSTRRIAAQLGLEVTPTTNEAVASRLEQEYGITALTSRNRSKSIRAVNSKHKTPTSKEIIRSAIGEAIIDSPTISTFIQRLEENNIGVLPKMRGDELLGFTYIHNDVKIAGYQVYKPYSWNKLQSEYGLTFDQQRDVSKLQQAKTNAISRINNNIFSKIEYNTIDKPTSDSTGDSGGATDDSSNFGISTNIRKNSYTDERLTITPILESKLAPVSAAAKKKVQNPPQPEQSQEQPLPSKEKQPSIELPLPLNQNTSSSVETEVEKQLPLQQEELVQPTPERKLLGIELQKEEEQSRAKEKNTAALACNDTGVPSSTEEDLPSVSLDKTKTYPLQQSHHAITDSVKENYSTARLPEEEALGSTPEETLQHQSEVSTPAQADGFLTPNTLPLTLEHLPSVITNYMLVTNSPRIKGRELSASLHENILTVYRHQDDTPVMQTRYVEGNWYEEKPTRLNENEIEQIESLRTFTQQALINKSQSKGGIEQ</sequence>
<name>A0A856MT76_9CYAN</name>
<feature type="compositionally biased region" description="Polar residues" evidence="1">
    <location>
        <begin position="393"/>
        <end position="402"/>
    </location>
</feature>
<geneLocation type="plasmid" evidence="4">
    <name>pboct2</name>
</geneLocation>
<feature type="compositionally biased region" description="Low complexity" evidence="1">
    <location>
        <begin position="311"/>
        <end position="325"/>
    </location>
</feature>
<keyword evidence="3" id="KW-0614">Plasmid</keyword>
<protein>
    <recommendedName>
        <fullName evidence="2">MobA/VirD2-like nuclease domain-containing protein</fullName>
    </recommendedName>
</protein>
<accession>A0A856MT76</accession>
<dbReference type="KEGG" id="bsen:DP114_34415"/>
<dbReference type="InterPro" id="IPR005094">
    <property type="entry name" value="Endonuclease_MobA/VirD2"/>
</dbReference>
<dbReference type="Pfam" id="PF03432">
    <property type="entry name" value="Relaxase"/>
    <property type="match status" value="1"/>
</dbReference>
<evidence type="ECO:0000256" key="1">
    <source>
        <dbReference type="SAM" id="MobiDB-lite"/>
    </source>
</evidence>
<proteinExistence type="predicted"/>
<evidence type="ECO:0000259" key="2">
    <source>
        <dbReference type="Pfam" id="PF03432"/>
    </source>
</evidence>
<dbReference type="Proteomes" id="UP000503129">
    <property type="component" value="Plasmid pBOCT2"/>
</dbReference>
<dbReference type="AlphaFoldDB" id="A0A856MT76"/>
<feature type="region of interest" description="Disordered" evidence="1">
    <location>
        <begin position="309"/>
        <end position="331"/>
    </location>
</feature>
<feature type="region of interest" description="Disordered" evidence="1">
    <location>
        <begin position="435"/>
        <end position="465"/>
    </location>
</feature>
<evidence type="ECO:0000313" key="4">
    <source>
        <dbReference type="Proteomes" id="UP000503129"/>
    </source>
</evidence>
<feature type="domain" description="MobA/VirD2-like nuclease" evidence="2">
    <location>
        <begin position="17"/>
        <end position="154"/>
    </location>
</feature>
<keyword evidence="4" id="KW-1185">Reference proteome</keyword>
<feature type="region of interest" description="Disordered" evidence="1">
    <location>
        <begin position="359"/>
        <end position="423"/>
    </location>
</feature>
<dbReference type="EMBL" id="CP030120">
    <property type="protein sequence ID" value="QDL12827.1"/>
    <property type="molecule type" value="Genomic_DNA"/>
</dbReference>
<organism evidence="3 4">
    <name type="scientific">Brasilonema sennae CENA114</name>
    <dbReference type="NCBI Taxonomy" id="415709"/>
    <lineage>
        <taxon>Bacteria</taxon>
        <taxon>Bacillati</taxon>
        <taxon>Cyanobacteriota</taxon>
        <taxon>Cyanophyceae</taxon>
        <taxon>Nostocales</taxon>
        <taxon>Scytonemataceae</taxon>
        <taxon>Brasilonema</taxon>
        <taxon>Bromeliae group (in: Brasilonema)</taxon>
    </lineage>
</organism>